<dbReference type="STRING" id="576118.SAMN05216216_11025"/>
<dbReference type="GO" id="GO:0032259">
    <property type="term" value="P:methylation"/>
    <property type="evidence" value="ECO:0007669"/>
    <property type="project" value="UniProtKB-KW"/>
</dbReference>
<sequence length="227" mass="25753">MIDERLKYAANYIIGDKMADIGSDHAYLPIYAIQNKIVKNAICGEVVEGPYQATLKNIDVYHMTDKIDARLGDGLKVLSEEDEVDTITICGMGGPLIASILEEGYSNVNGHPRLVLQANNFTYPIRKAVTDLNYTITHEKVLKIGRRYYEIIVCDYKAEKVSLTDKEMTFGPVNLSERDEAFIGKVEWEHDHMVRIYNGINSDKSSDKKEEIKSKIKMLEEVLNDED</sequence>
<organism evidence="1 2">
    <name type="scientific">Lacicoccus qingdaonensis</name>
    <dbReference type="NCBI Taxonomy" id="576118"/>
    <lineage>
        <taxon>Bacteria</taxon>
        <taxon>Bacillati</taxon>
        <taxon>Bacillota</taxon>
        <taxon>Bacilli</taxon>
        <taxon>Bacillales</taxon>
        <taxon>Salinicoccaceae</taxon>
        <taxon>Lacicoccus</taxon>
    </lineage>
</organism>
<protein>
    <submittedName>
        <fullName evidence="1">tRNA (Adenine22-N1)-methyltransferase</fullName>
    </submittedName>
</protein>
<dbReference type="Proteomes" id="UP000199008">
    <property type="component" value="Unassembled WGS sequence"/>
</dbReference>
<dbReference type="PIRSF" id="PIRSF018637">
    <property type="entry name" value="TrmK"/>
    <property type="match status" value="1"/>
</dbReference>
<dbReference type="SUPFAM" id="SSF53335">
    <property type="entry name" value="S-adenosyl-L-methionine-dependent methyltransferases"/>
    <property type="match status" value="1"/>
</dbReference>
<dbReference type="Gene3D" id="3.40.50.150">
    <property type="entry name" value="Vaccinia Virus protein VP39"/>
    <property type="match status" value="1"/>
</dbReference>
<keyword evidence="1" id="KW-0808">Transferase</keyword>
<dbReference type="GO" id="GO:0160105">
    <property type="term" value="F:tRNA (adenine(22)-N1)-methyltransferase activity"/>
    <property type="evidence" value="ECO:0007669"/>
    <property type="project" value="InterPro"/>
</dbReference>
<dbReference type="InterPro" id="IPR006901">
    <property type="entry name" value="TrmK"/>
</dbReference>
<dbReference type="AlphaFoldDB" id="A0A1G9EVY8"/>
<keyword evidence="2" id="KW-1185">Reference proteome</keyword>
<dbReference type="Pfam" id="PF04816">
    <property type="entry name" value="TrmK"/>
    <property type="match status" value="1"/>
</dbReference>
<dbReference type="RefSeq" id="WP_092986020.1">
    <property type="nucleotide sequence ID" value="NZ_FNFY01000010.1"/>
</dbReference>
<evidence type="ECO:0000313" key="1">
    <source>
        <dbReference type="EMBL" id="SDK80284.1"/>
    </source>
</evidence>
<dbReference type="InterPro" id="IPR029063">
    <property type="entry name" value="SAM-dependent_MTases_sf"/>
</dbReference>
<dbReference type="Gene3D" id="1.10.287.1890">
    <property type="match status" value="1"/>
</dbReference>
<reference evidence="2" key="1">
    <citation type="submission" date="2016-10" db="EMBL/GenBank/DDBJ databases">
        <authorList>
            <person name="Varghese N."/>
            <person name="Submissions S."/>
        </authorList>
    </citation>
    <scope>NUCLEOTIDE SEQUENCE [LARGE SCALE GENOMIC DNA]</scope>
    <source>
        <strain evidence="2">CGMCC 1.8895</strain>
    </source>
</reference>
<dbReference type="PANTHER" id="PTHR38451">
    <property type="entry name" value="TRNA (ADENINE(22)-N(1))-METHYLTRANSFERASE"/>
    <property type="match status" value="1"/>
</dbReference>
<dbReference type="PANTHER" id="PTHR38451:SF1">
    <property type="entry name" value="TRNA (ADENINE(22)-N(1))-METHYLTRANSFERASE"/>
    <property type="match status" value="1"/>
</dbReference>
<proteinExistence type="predicted"/>
<name>A0A1G9EVY8_9BACL</name>
<dbReference type="OrthoDB" id="5881184at2"/>
<keyword evidence="1" id="KW-0489">Methyltransferase</keyword>
<dbReference type="EMBL" id="FNFY01000010">
    <property type="protein sequence ID" value="SDK80284.1"/>
    <property type="molecule type" value="Genomic_DNA"/>
</dbReference>
<gene>
    <name evidence="1" type="ORF">SAMN05216216_11025</name>
</gene>
<evidence type="ECO:0000313" key="2">
    <source>
        <dbReference type="Proteomes" id="UP000199008"/>
    </source>
</evidence>
<accession>A0A1G9EVY8</accession>